<accession>A0A9D1SD62</accession>
<sequence length="332" mass="38478">MDFSTPVKIGKSTFTLNHKHRILSLGSCFSENIGGKLAEQKFSIDINPFGVLYNPCSIASSLQILAEKRLFTRDDLFTHQGMMHSFAHHSRFSHPDATTCLQQINERIIASSDHLLHLDCLMITFGTAYVYRLKDTGTVVANCHKMPEKLFSRERLTVEEIAQEWQTVISSLQKRNPQLNVLFTVSPIRHLKDGAHGNQISKATLLLAIEKLTGTLPNSYYFPAYEIMMDELRDYRFYAPDMTHPSETAVEYLWERFRHTYFSEETQLLVNAWDKIRSSLNHRPFSKESSVYKDFIMQNLFKLEEIRKKYPYFDVTNEIAQIETQLTAFNSI</sequence>
<evidence type="ECO:0000313" key="3">
    <source>
        <dbReference type="Proteomes" id="UP000824112"/>
    </source>
</evidence>
<evidence type="ECO:0000313" key="2">
    <source>
        <dbReference type="EMBL" id="HIU55253.1"/>
    </source>
</evidence>
<feature type="domain" description="GSCFA" evidence="1">
    <location>
        <begin position="21"/>
        <end position="257"/>
    </location>
</feature>
<name>A0A9D1SD62_9BACT</name>
<reference evidence="2" key="1">
    <citation type="submission" date="2020-10" db="EMBL/GenBank/DDBJ databases">
        <authorList>
            <person name="Gilroy R."/>
        </authorList>
    </citation>
    <scope>NUCLEOTIDE SEQUENCE</scope>
    <source>
        <strain evidence="2">CHK158-818</strain>
    </source>
</reference>
<dbReference type="SUPFAM" id="SSF52266">
    <property type="entry name" value="SGNH hydrolase"/>
    <property type="match status" value="1"/>
</dbReference>
<evidence type="ECO:0000259" key="1">
    <source>
        <dbReference type="Pfam" id="PF08885"/>
    </source>
</evidence>
<reference evidence="2" key="2">
    <citation type="journal article" date="2021" name="PeerJ">
        <title>Extensive microbial diversity within the chicken gut microbiome revealed by metagenomics and culture.</title>
        <authorList>
            <person name="Gilroy R."/>
            <person name="Ravi A."/>
            <person name="Getino M."/>
            <person name="Pursley I."/>
            <person name="Horton D.L."/>
            <person name="Alikhan N.F."/>
            <person name="Baker D."/>
            <person name="Gharbi K."/>
            <person name="Hall N."/>
            <person name="Watson M."/>
            <person name="Adriaenssens E.M."/>
            <person name="Foster-Nyarko E."/>
            <person name="Jarju S."/>
            <person name="Secka A."/>
            <person name="Antonio M."/>
            <person name="Oren A."/>
            <person name="Chaudhuri R.R."/>
            <person name="La Ragione R."/>
            <person name="Hildebrand F."/>
            <person name="Pallen M.J."/>
        </authorList>
    </citation>
    <scope>NUCLEOTIDE SEQUENCE</scope>
    <source>
        <strain evidence="2">CHK158-818</strain>
    </source>
</reference>
<dbReference type="InterPro" id="IPR014982">
    <property type="entry name" value="GSCFA"/>
</dbReference>
<organism evidence="2 3">
    <name type="scientific">Candidatus Gallibacteroides avistercoris</name>
    <dbReference type="NCBI Taxonomy" id="2840833"/>
    <lineage>
        <taxon>Bacteria</taxon>
        <taxon>Pseudomonadati</taxon>
        <taxon>Bacteroidota</taxon>
        <taxon>Bacteroidia</taxon>
        <taxon>Bacteroidales</taxon>
        <taxon>Bacteroidaceae</taxon>
        <taxon>Bacteroidaceae incertae sedis</taxon>
        <taxon>Candidatus Gallibacteroides</taxon>
    </lineage>
</organism>
<gene>
    <name evidence="2" type="ORF">IAB03_05550</name>
</gene>
<dbReference type="EMBL" id="DVNA01000127">
    <property type="protein sequence ID" value="HIU55253.1"/>
    <property type="molecule type" value="Genomic_DNA"/>
</dbReference>
<dbReference type="AlphaFoldDB" id="A0A9D1SD62"/>
<protein>
    <submittedName>
        <fullName evidence="2">GSCFA domain-containing protein</fullName>
    </submittedName>
</protein>
<comment type="caution">
    <text evidence="2">The sequence shown here is derived from an EMBL/GenBank/DDBJ whole genome shotgun (WGS) entry which is preliminary data.</text>
</comment>
<proteinExistence type="predicted"/>
<dbReference type="Proteomes" id="UP000824112">
    <property type="component" value="Unassembled WGS sequence"/>
</dbReference>
<dbReference type="Pfam" id="PF08885">
    <property type="entry name" value="GSCFA"/>
    <property type="match status" value="1"/>
</dbReference>